<dbReference type="RefSeq" id="WP_181340209.1">
    <property type="nucleotide sequence ID" value="NZ_JAAKDE010000019.1"/>
</dbReference>
<dbReference type="Pfam" id="PF01103">
    <property type="entry name" value="Omp85"/>
    <property type="match status" value="1"/>
</dbReference>
<evidence type="ECO:0000313" key="5">
    <source>
        <dbReference type="Proteomes" id="UP000657177"/>
    </source>
</evidence>
<keyword evidence="5" id="KW-1185">Reference proteome</keyword>
<evidence type="ECO:0000256" key="2">
    <source>
        <dbReference type="ARBA" id="ARBA00023136"/>
    </source>
</evidence>
<evidence type="ECO:0000313" key="4">
    <source>
        <dbReference type="EMBL" id="MBA2133740.1"/>
    </source>
</evidence>
<reference evidence="4" key="1">
    <citation type="submission" date="2020-06" db="EMBL/GenBank/DDBJ databases">
        <title>Novel chitinolytic bacterium.</title>
        <authorList>
            <person name="Ungkulpasvich U."/>
            <person name="Kosugi A."/>
            <person name="Uke A."/>
        </authorList>
    </citation>
    <scope>NUCLEOTIDE SEQUENCE</scope>
    <source>
        <strain evidence="4">UUS1-1</strain>
    </source>
</reference>
<dbReference type="Gene3D" id="2.40.160.50">
    <property type="entry name" value="membrane protein fhac: a member of the omp85/tpsb transporter family"/>
    <property type="match status" value="1"/>
</dbReference>
<comment type="subcellular location">
    <subcellularLocation>
        <location evidence="1">Membrane</location>
    </subcellularLocation>
</comment>
<protein>
    <submittedName>
        <fullName evidence="4">BamA/TamA family outer membrane protein</fullName>
    </submittedName>
</protein>
<evidence type="ECO:0000259" key="3">
    <source>
        <dbReference type="Pfam" id="PF01103"/>
    </source>
</evidence>
<organism evidence="4 5">
    <name type="scientific">Capillibacterium thermochitinicola</name>
    <dbReference type="NCBI Taxonomy" id="2699427"/>
    <lineage>
        <taxon>Bacteria</taxon>
        <taxon>Bacillati</taxon>
        <taxon>Bacillota</taxon>
        <taxon>Capillibacterium</taxon>
    </lineage>
</organism>
<dbReference type="GO" id="GO:0019867">
    <property type="term" value="C:outer membrane"/>
    <property type="evidence" value="ECO:0007669"/>
    <property type="project" value="InterPro"/>
</dbReference>
<accession>A0A8J6I148</accession>
<dbReference type="AlphaFoldDB" id="A0A8J6I148"/>
<gene>
    <name evidence="4" type="ORF">G5B42_09375</name>
</gene>
<proteinExistence type="predicted"/>
<feature type="domain" description="Bacterial surface antigen (D15)" evidence="3">
    <location>
        <begin position="134"/>
        <end position="371"/>
    </location>
</feature>
<dbReference type="InterPro" id="IPR000184">
    <property type="entry name" value="Bac_surfAg_D15"/>
</dbReference>
<dbReference type="EMBL" id="JAAKDE010000019">
    <property type="protein sequence ID" value="MBA2133740.1"/>
    <property type="molecule type" value="Genomic_DNA"/>
</dbReference>
<comment type="caution">
    <text evidence="4">The sequence shown here is derived from an EMBL/GenBank/DDBJ whole genome shotgun (WGS) entry which is preliminary data.</text>
</comment>
<keyword evidence="2" id="KW-0472">Membrane</keyword>
<dbReference type="Proteomes" id="UP000657177">
    <property type="component" value="Unassembled WGS sequence"/>
</dbReference>
<evidence type="ECO:0000256" key="1">
    <source>
        <dbReference type="ARBA" id="ARBA00004370"/>
    </source>
</evidence>
<sequence length="371" mass="42599">MNKQNNRWRWSGLLLVLLFFFVGVVPVRAVAMEYEEYRSQLELEYFIPFIMYDGVFYAATYGKMSSILRDQELEFILLAQGEETINLVLGYTYHTPYWSYGLNFYQMPVFTGPPWGLGFWELQRGVSLLASRHYSNEDRLDLRLQWESFSPLEDFRYPVDDASLFGVEATLTHDDFSFLRQAGSRGYVSLGGAYPLLGTAYENIKVEGDYRRYWSGDRTSLIFCLRTGKIWGYYPSHRGFALGGIQQVNVSSLGTVTNQGLLGTLADTVLRGYPAYRYRGDGFILTNLELRLLAWPRSYQERRRTAFSLGAFADAAWVWDGDRRVSASPSVGVGFGFKFFLFGLNIGFDYAVPLNSEDRAPRWHFSLGEVF</sequence>
<name>A0A8J6I148_9FIRM</name>